<accession>A0ABS1CQ04</accession>
<feature type="non-terminal residue" evidence="1">
    <location>
        <position position="1"/>
    </location>
</feature>
<dbReference type="EMBL" id="NRRV01000204">
    <property type="protein sequence ID" value="MBK1634023.1"/>
    <property type="molecule type" value="Genomic_DNA"/>
</dbReference>
<dbReference type="Proteomes" id="UP000748752">
    <property type="component" value="Unassembled WGS sequence"/>
</dbReference>
<proteinExistence type="predicted"/>
<protein>
    <submittedName>
        <fullName evidence="1">Uncharacterized protein</fullName>
    </submittedName>
</protein>
<organism evidence="1 2">
    <name type="scientific">Thiohalocapsa halophila</name>
    <dbReference type="NCBI Taxonomy" id="69359"/>
    <lineage>
        <taxon>Bacteria</taxon>
        <taxon>Pseudomonadati</taxon>
        <taxon>Pseudomonadota</taxon>
        <taxon>Gammaproteobacteria</taxon>
        <taxon>Chromatiales</taxon>
        <taxon>Chromatiaceae</taxon>
        <taxon>Thiohalocapsa</taxon>
    </lineage>
</organism>
<sequence>HVANGDPAQAFGKSGSLAQYVIGERAYRFAGIAEAFAVQLPERYGVELLDVVERDEDFWNLEHAFEQSLLWRRQDVFTERTLKLLERWAETTGRDAVIDTLLSVATEPDNRFNADYLDGRLRPMPMPERDQRWSIRVTSSVEGDGEAVNTLIEWVLVNGLDQIEENRARLAAVTLAWLTSLSHRWVRDMATKALACLFVNRRKLAASLIEQFSGVDDAYVLDRVLAAAYGAATRSWRNEGLAELARAAFAAVFGQDPMPTHVLVRDHARGIIELAANRSVLPSELPIHVARPPYPGGIPLETISEETLDAYVQDNAGGRFRDEICASAVSDGDFARYEIDSRAGRFLLLPLDAHGQSMREIYESWYAQAVAPHPER</sequence>
<name>A0ABS1CQ04_9GAMM</name>
<dbReference type="RefSeq" id="WP_200243786.1">
    <property type="nucleotide sequence ID" value="NZ_NRRV01000204.1"/>
</dbReference>
<evidence type="ECO:0000313" key="1">
    <source>
        <dbReference type="EMBL" id="MBK1634023.1"/>
    </source>
</evidence>
<feature type="non-terminal residue" evidence="1">
    <location>
        <position position="376"/>
    </location>
</feature>
<gene>
    <name evidence="1" type="ORF">CKO31_25550</name>
</gene>
<comment type="caution">
    <text evidence="1">The sequence shown here is derived from an EMBL/GenBank/DDBJ whole genome shotgun (WGS) entry which is preliminary data.</text>
</comment>
<evidence type="ECO:0000313" key="2">
    <source>
        <dbReference type="Proteomes" id="UP000748752"/>
    </source>
</evidence>
<keyword evidence="2" id="KW-1185">Reference proteome</keyword>
<reference evidence="1 2" key="1">
    <citation type="journal article" date="2020" name="Microorganisms">
        <title>Osmotic Adaptation and Compatible Solute Biosynthesis of Phototrophic Bacteria as Revealed from Genome Analyses.</title>
        <authorList>
            <person name="Imhoff J.F."/>
            <person name="Rahn T."/>
            <person name="Kunzel S."/>
            <person name="Keller A."/>
            <person name="Neulinger S.C."/>
        </authorList>
    </citation>
    <scope>NUCLEOTIDE SEQUENCE [LARGE SCALE GENOMIC DNA]</scope>
    <source>
        <strain evidence="1 2">DSM 6210</strain>
    </source>
</reference>